<dbReference type="OrthoDB" id="6595129at2"/>
<proteinExistence type="predicted"/>
<organism evidence="1 2">
    <name type="scientific">Atlantibacter subterraneus</name>
    <dbReference type="NCBI Taxonomy" id="255519"/>
    <lineage>
        <taxon>Bacteria</taxon>
        <taxon>Pseudomonadati</taxon>
        <taxon>Pseudomonadota</taxon>
        <taxon>Gammaproteobacteria</taxon>
        <taxon>Enterobacterales</taxon>
        <taxon>Enterobacteriaceae</taxon>
        <taxon>Atlantibacter</taxon>
    </lineage>
</organism>
<comment type="caution">
    <text evidence="1">The sequence shown here is derived from an EMBL/GenBank/DDBJ whole genome shotgun (WGS) entry which is preliminary data.</text>
</comment>
<accession>A0A427UWU8</accession>
<dbReference type="EMBL" id="RHXB01000009">
    <property type="protein sequence ID" value="RSE24924.1"/>
    <property type="molecule type" value="Genomic_DNA"/>
</dbReference>
<evidence type="ECO:0000313" key="2">
    <source>
        <dbReference type="Proteomes" id="UP000275331"/>
    </source>
</evidence>
<dbReference type="Proteomes" id="UP000275331">
    <property type="component" value="Unassembled WGS sequence"/>
</dbReference>
<reference evidence="1 2" key="1">
    <citation type="submission" date="2018-10" db="EMBL/GenBank/DDBJ databases">
        <title>Transmission dynamics of multidrug resistant bacteria on intensive care unit surfaces.</title>
        <authorList>
            <person name="D'Souza A.W."/>
            <person name="Potter R.F."/>
            <person name="Wallace M."/>
            <person name="Shupe A."/>
            <person name="Patel S."/>
            <person name="Sun S."/>
            <person name="Gul D."/>
            <person name="Kwon J.H."/>
            <person name="Andleeb S."/>
            <person name="Burnham C.-A.D."/>
            <person name="Dantas G."/>
        </authorList>
    </citation>
    <scope>NUCLEOTIDE SEQUENCE [LARGE SCALE GENOMIC DNA]</scope>
    <source>
        <strain evidence="1 2">AS_373</strain>
    </source>
</reference>
<gene>
    <name evidence="1" type="ORF">EGT71_14750</name>
</gene>
<evidence type="ECO:0000313" key="1">
    <source>
        <dbReference type="EMBL" id="RSE24924.1"/>
    </source>
</evidence>
<protein>
    <submittedName>
        <fullName evidence="1">Uncharacterized protein</fullName>
    </submittedName>
</protein>
<dbReference type="RefSeq" id="WP_125295498.1">
    <property type="nucleotide sequence ID" value="NZ_RHWZ01000020.1"/>
</dbReference>
<name>A0A427UWU8_9ENTR</name>
<sequence length="169" mass="19071">MSREQFETWYLENWGHTEDHLETLFERSPDDHYGYYRLGVRMSHQAWQEATKQAEAKCAALAAKLSDVCAENEELKRANSVALNILNDEDTMITSLWTSSVHKVVAETPATDAWVNEQRAAGATRVETNIRACYEEFPESSRDIVDECIQIAANTAAQLRGSQDGGTRE</sequence>
<dbReference type="AlphaFoldDB" id="A0A427UWU8"/>